<evidence type="ECO:0000256" key="1">
    <source>
        <dbReference type="ARBA" id="ARBA00006889"/>
    </source>
</evidence>
<keyword evidence="3" id="KW-0732">Signal</keyword>
<dbReference type="PROSITE" id="PS00213">
    <property type="entry name" value="LIPOCALIN"/>
    <property type="match status" value="1"/>
</dbReference>
<dbReference type="InterPro" id="IPR002345">
    <property type="entry name" value="Lipocalin"/>
</dbReference>
<dbReference type="InParanoid" id="A0A803JQ67"/>
<dbReference type="PRINTS" id="PR01254">
    <property type="entry name" value="PGNDSYNTHASE"/>
</dbReference>
<dbReference type="InterPro" id="IPR022272">
    <property type="entry name" value="Lipocalin_CS"/>
</dbReference>
<dbReference type="Gene3D" id="2.40.128.20">
    <property type="match status" value="2"/>
</dbReference>
<organism evidence="5">
    <name type="scientific">Xenopus tropicalis</name>
    <name type="common">Western clawed frog</name>
    <name type="synonym">Silurana tropicalis</name>
    <dbReference type="NCBI Taxonomy" id="8364"/>
    <lineage>
        <taxon>Eukaryota</taxon>
        <taxon>Metazoa</taxon>
        <taxon>Chordata</taxon>
        <taxon>Craniata</taxon>
        <taxon>Vertebrata</taxon>
        <taxon>Euteleostomi</taxon>
        <taxon>Amphibia</taxon>
        <taxon>Batrachia</taxon>
        <taxon>Anura</taxon>
        <taxon>Pipoidea</taxon>
        <taxon>Pipidae</taxon>
        <taxon>Xenopodinae</taxon>
        <taxon>Xenopus</taxon>
        <taxon>Silurana</taxon>
    </lineage>
</organism>
<dbReference type="InterPro" id="IPR012674">
    <property type="entry name" value="Calycin"/>
</dbReference>
<feature type="domain" description="Lipocalin/cytosolic fatty-acid binding" evidence="4">
    <location>
        <begin position="212"/>
        <end position="350"/>
    </location>
</feature>
<dbReference type="GO" id="GO:0036094">
    <property type="term" value="F:small molecule binding"/>
    <property type="evidence" value="ECO:0007669"/>
    <property type="project" value="InterPro"/>
</dbReference>
<feature type="signal peptide" evidence="3">
    <location>
        <begin position="1"/>
        <end position="26"/>
    </location>
</feature>
<reference evidence="5" key="2">
    <citation type="submission" date="2021-03" db="UniProtKB">
        <authorList>
            <consortium name="Ensembl"/>
        </authorList>
    </citation>
    <scope>IDENTIFICATION</scope>
</reference>
<sequence length="357" mass="39565">MGHLLGQLGATLASLLLLLSAPTALGQRQKKPPPPSPIDNIQAVGNFDPNRVLGKWYGIGLASNSNWFQGKKNHMKMCTTIITPTADGNMEVTATFPKMDRCEKKTMTYIKTEQPGRFRAKSPRYGSEHDMRVVETNYDEFILMYTLKTKGPETNQIVSLFARDKDVRPELLDKFQSFAKAQGLTDENILILPHTECAVAPTCGPPVTPLMGEWVGVAVASDCPMFSAMKAEMKTEPVVKFWKDGANLICGTGFRTSKGCQKREITLKENGNGHFTYSVPQMGDSVMTILSITPTLCLAHTLTNAPDGKVYIELQFFKRGAEPPEGAKKQFSDYAIKLGLKEDNIVFFEKGEKCHFK</sequence>
<accession>A0A803JQ67</accession>
<evidence type="ECO:0000256" key="3">
    <source>
        <dbReference type="SAM" id="SignalP"/>
    </source>
</evidence>
<evidence type="ECO:0000256" key="2">
    <source>
        <dbReference type="RuleBase" id="RU003695"/>
    </source>
</evidence>
<gene>
    <name evidence="5" type="primary">ptgds</name>
</gene>
<dbReference type="FunCoup" id="A0A803JQ67">
    <property type="interactions" value="150"/>
</dbReference>
<dbReference type="SUPFAM" id="SSF50814">
    <property type="entry name" value="Lipocalins"/>
    <property type="match status" value="2"/>
</dbReference>
<evidence type="ECO:0000313" key="5">
    <source>
        <dbReference type="Ensembl" id="ENSXETP00000110156"/>
    </source>
</evidence>
<dbReference type="CDD" id="cd19419">
    <property type="entry name" value="lipocalin_L-PGDS"/>
    <property type="match status" value="1"/>
</dbReference>
<dbReference type="InterPro" id="IPR000566">
    <property type="entry name" value="Lipocln_cytosolic_FA-bd_dom"/>
</dbReference>
<dbReference type="Ensembl" id="ENSXETT00000115871">
    <property type="protein sequence ID" value="ENSXETP00000110156"/>
    <property type="gene ID" value="ENSXETG00000041594"/>
</dbReference>
<comment type="similarity">
    <text evidence="1 2">Belongs to the calycin superfamily. Lipocalin family.</text>
</comment>
<proteinExistence type="inferred from homology"/>
<dbReference type="PRINTS" id="PR00179">
    <property type="entry name" value="LIPOCALIN"/>
</dbReference>
<name>A0A803JQ67_XENTR</name>
<dbReference type="PANTHER" id="PTHR11430:SF32">
    <property type="entry name" value="CHLOROPLASTIC LIPOCALIN"/>
    <property type="match status" value="1"/>
</dbReference>
<evidence type="ECO:0000259" key="4">
    <source>
        <dbReference type="Pfam" id="PF00061"/>
    </source>
</evidence>
<dbReference type="GeneTree" id="ENSGT01120000271921"/>
<reference evidence="5" key="1">
    <citation type="journal article" date="2010" name="Science">
        <title>The genome of the Western clawed frog Xenopus tropicalis.</title>
        <authorList>
            <person name="Hellsten U."/>
            <person name="Harland R.M."/>
            <person name="Gilchrist M.J."/>
            <person name="Hendrix D."/>
            <person name="Jurka J."/>
            <person name="Kapitonov V."/>
            <person name="Ovcharenko I."/>
            <person name="Putnam N.H."/>
            <person name="Shu S."/>
            <person name="Taher L."/>
            <person name="Blitz I.L."/>
            <person name="Blumberg B."/>
            <person name="Dichmann D.S."/>
            <person name="Dubchak I."/>
            <person name="Amaya E."/>
            <person name="Detter J.C."/>
            <person name="Fletcher R."/>
            <person name="Gerhard D.S."/>
            <person name="Goodstein D."/>
            <person name="Graves T."/>
            <person name="Grigoriev I.V."/>
            <person name="Grimwood J."/>
            <person name="Kawashima T."/>
            <person name="Lindquist E."/>
            <person name="Lucas S.M."/>
            <person name="Mead P.E."/>
            <person name="Mitros T."/>
            <person name="Ogino H."/>
            <person name="Ohta Y."/>
            <person name="Poliakov A.V."/>
            <person name="Pollet N."/>
            <person name="Robert J."/>
            <person name="Salamov A."/>
            <person name="Sater A.K."/>
            <person name="Schmutz J."/>
            <person name="Terry A."/>
            <person name="Vize P.D."/>
            <person name="Warren W.C."/>
            <person name="Wells D."/>
            <person name="Wills A."/>
            <person name="Wilson R.K."/>
            <person name="Zimmerman L.B."/>
            <person name="Zorn A.M."/>
            <person name="Grainger R."/>
            <person name="Grammer T."/>
            <person name="Khokha M.K."/>
            <person name="Richardson P.M."/>
            <person name="Rokhsar D.S."/>
        </authorList>
    </citation>
    <scope>NUCLEOTIDE SEQUENCE [LARGE SCALE GENOMIC DNA]</scope>
    <source>
        <strain evidence="5">Nigerian</strain>
    </source>
</reference>
<dbReference type="CDD" id="cd00301">
    <property type="entry name" value="lipocalin_FABP"/>
    <property type="match status" value="1"/>
</dbReference>
<dbReference type="AlphaFoldDB" id="A0A803JQ67"/>
<feature type="chain" id="PRO_5030868310" evidence="3">
    <location>
        <begin position="27"/>
        <end position="357"/>
    </location>
</feature>
<dbReference type="PANTHER" id="PTHR11430">
    <property type="entry name" value="LIPOCALIN"/>
    <property type="match status" value="1"/>
</dbReference>
<feature type="domain" description="Lipocalin/cytosolic fatty-acid binding" evidence="4">
    <location>
        <begin position="54"/>
        <end position="196"/>
    </location>
</feature>
<protein>
    <submittedName>
        <fullName evidence="5">Prostaglandin D2 synthase</fullName>
    </submittedName>
</protein>
<dbReference type="Pfam" id="PF00061">
    <property type="entry name" value="Lipocalin"/>
    <property type="match status" value="2"/>
</dbReference>